<comment type="subcellular location">
    <subcellularLocation>
        <location evidence="1">Cell membrane</location>
        <topology evidence="1">Multi-pass membrane protein</topology>
    </subcellularLocation>
</comment>
<dbReference type="InterPro" id="IPR002585">
    <property type="entry name" value="Cyt-d_ubiquinol_oxidase_su_1"/>
</dbReference>
<keyword evidence="3" id="KW-0813">Transport</keyword>
<evidence type="ECO:0000256" key="10">
    <source>
        <dbReference type="ARBA" id="ARBA00023004"/>
    </source>
</evidence>
<keyword evidence="5" id="KW-0349">Heme</keyword>
<feature type="transmembrane region" description="Helical" evidence="12">
    <location>
        <begin position="257"/>
        <end position="280"/>
    </location>
</feature>
<keyword evidence="11 12" id="KW-0472">Membrane</keyword>
<keyword evidence="14" id="KW-1185">Reference proteome</keyword>
<feature type="transmembrane region" description="Helical" evidence="12">
    <location>
        <begin position="180"/>
        <end position="208"/>
    </location>
</feature>
<feature type="transmembrane region" description="Helical" evidence="12">
    <location>
        <begin position="220"/>
        <end position="241"/>
    </location>
</feature>
<feature type="transmembrane region" description="Helical" evidence="12">
    <location>
        <begin position="292"/>
        <end position="317"/>
    </location>
</feature>
<dbReference type="EMBL" id="JAENGP010000003">
    <property type="protein sequence ID" value="MBK1780280.1"/>
    <property type="molecule type" value="Genomic_DNA"/>
</dbReference>
<dbReference type="RefSeq" id="WP_200233870.1">
    <property type="nucleotide sequence ID" value="NZ_JAENGP010000003.1"/>
</dbReference>
<evidence type="ECO:0000256" key="8">
    <source>
        <dbReference type="ARBA" id="ARBA00022982"/>
    </source>
</evidence>
<evidence type="ECO:0000256" key="11">
    <source>
        <dbReference type="ARBA" id="ARBA00023136"/>
    </source>
</evidence>
<keyword evidence="10" id="KW-0408">Iron</keyword>
<dbReference type="Pfam" id="PF01654">
    <property type="entry name" value="Cyt_bd_oxida_I"/>
    <property type="match status" value="1"/>
</dbReference>
<keyword evidence="8" id="KW-0249">Electron transport</keyword>
<reference evidence="13 14" key="1">
    <citation type="submission" date="2020-12" db="EMBL/GenBank/DDBJ databases">
        <authorList>
            <person name="Lu T."/>
            <person name="Wang Q."/>
            <person name="Han X."/>
        </authorList>
    </citation>
    <scope>NUCLEOTIDE SEQUENCE [LARGE SCALE GENOMIC DNA]</scope>
    <source>
        <strain evidence="13 14">WQ 585</strain>
    </source>
</reference>
<evidence type="ECO:0000256" key="7">
    <source>
        <dbReference type="ARBA" id="ARBA00022723"/>
    </source>
</evidence>
<evidence type="ECO:0000256" key="12">
    <source>
        <dbReference type="SAM" id="Phobius"/>
    </source>
</evidence>
<accession>A0ABS1EF36</accession>
<dbReference type="PANTHER" id="PTHR30365:SF14">
    <property type="entry name" value="CYTOCHROME BD MENAQUINOL OXIDASE SUBUNIT I-RELATED"/>
    <property type="match status" value="1"/>
</dbReference>
<feature type="transmembrane region" description="Helical" evidence="12">
    <location>
        <begin position="56"/>
        <end position="78"/>
    </location>
</feature>
<keyword evidence="6 12" id="KW-0812">Transmembrane</keyword>
<feature type="transmembrane region" description="Helical" evidence="12">
    <location>
        <begin position="337"/>
        <end position="360"/>
    </location>
</feature>
<dbReference type="Proteomes" id="UP000635316">
    <property type="component" value="Unassembled WGS sequence"/>
</dbReference>
<protein>
    <submittedName>
        <fullName evidence="13">Cytochrome ubiquinol oxidase subunit I</fullName>
    </submittedName>
</protein>
<organism evidence="13 14">
    <name type="scientific">Advenella mandrilli</name>
    <dbReference type="NCBI Taxonomy" id="2800330"/>
    <lineage>
        <taxon>Bacteria</taxon>
        <taxon>Pseudomonadati</taxon>
        <taxon>Pseudomonadota</taxon>
        <taxon>Betaproteobacteria</taxon>
        <taxon>Burkholderiales</taxon>
        <taxon>Alcaligenaceae</taxon>
    </lineage>
</organism>
<proteinExistence type="inferred from homology"/>
<comment type="similarity">
    <text evidence="2">Belongs to the cytochrome ubiquinol oxidase subunit 1 family.</text>
</comment>
<evidence type="ECO:0000256" key="4">
    <source>
        <dbReference type="ARBA" id="ARBA00022475"/>
    </source>
</evidence>
<keyword evidence="4" id="KW-1003">Cell membrane</keyword>
<name>A0ABS1EF36_9BURK</name>
<evidence type="ECO:0000256" key="5">
    <source>
        <dbReference type="ARBA" id="ARBA00022617"/>
    </source>
</evidence>
<feature type="transmembrane region" description="Helical" evidence="12">
    <location>
        <begin position="90"/>
        <end position="112"/>
    </location>
</feature>
<evidence type="ECO:0000256" key="1">
    <source>
        <dbReference type="ARBA" id="ARBA00004651"/>
    </source>
</evidence>
<dbReference type="PANTHER" id="PTHR30365">
    <property type="entry name" value="CYTOCHROME D UBIQUINOL OXIDASE"/>
    <property type="match status" value="1"/>
</dbReference>
<evidence type="ECO:0000256" key="2">
    <source>
        <dbReference type="ARBA" id="ARBA00009819"/>
    </source>
</evidence>
<comment type="caution">
    <text evidence="13">The sequence shown here is derived from an EMBL/GenBank/DDBJ whole genome shotgun (WGS) entry which is preliminary data.</text>
</comment>
<evidence type="ECO:0000313" key="13">
    <source>
        <dbReference type="EMBL" id="MBK1780280.1"/>
    </source>
</evidence>
<evidence type="ECO:0000256" key="3">
    <source>
        <dbReference type="ARBA" id="ARBA00022448"/>
    </source>
</evidence>
<keyword evidence="7" id="KW-0479">Metal-binding</keyword>
<keyword evidence="9 12" id="KW-1133">Transmembrane helix</keyword>
<evidence type="ECO:0000313" key="14">
    <source>
        <dbReference type="Proteomes" id="UP000635316"/>
    </source>
</evidence>
<sequence length="383" mass="43055">MFEISPLLLAEWQFFGSLGFLSVFVAVLFSSAWLLLFLKLAWHKTGQDAWIGVYRYWVRVFALAMVVSVAVTIPLMIQAGTLWPALLMKIAGVAGPLACLAVLLAFVCKLIFFNGMLYRQGKMKEKWHTASVLMSALGVTGIVYLMLALQSWMNAPQGTIKTESNIVVHDWLAIVFHHEIAWRLILVFAGSSLCLGFMMMGVSAWQVLRRPLNQAENLTFRIGLVMALYGMAGFVLQVLFAQDTLFVPFAANGWRKVWWGGILLLGIMLLVLTLLCYYLLGKKRDIGKMPVFLQKWCSLMTFSGCLLVLLTGALSYFRNLPFIVYKEIALQEVFRYLSTQTLVLSSLAYLVVYLLIAVSFRQMFYQAARYGVVPVRKTMGAAA</sequence>
<feature type="transmembrane region" description="Helical" evidence="12">
    <location>
        <begin position="12"/>
        <end position="36"/>
    </location>
</feature>
<evidence type="ECO:0000256" key="6">
    <source>
        <dbReference type="ARBA" id="ARBA00022692"/>
    </source>
</evidence>
<feature type="transmembrane region" description="Helical" evidence="12">
    <location>
        <begin position="132"/>
        <end position="153"/>
    </location>
</feature>
<evidence type="ECO:0000256" key="9">
    <source>
        <dbReference type="ARBA" id="ARBA00022989"/>
    </source>
</evidence>
<gene>
    <name evidence="13" type="ORF">JHL22_03520</name>
</gene>